<proteinExistence type="predicted"/>
<evidence type="ECO:0000313" key="2">
    <source>
        <dbReference type="Proteomes" id="UP000257109"/>
    </source>
</evidence>
<accession>A0A371I3A9</accession>
<gene>
    <name evidence="1" type="ORF">CR513_06097</name>
</gene>
<organism evidence="1 2">
    <name type="scientific">Mucuna pruriens</name>
    <name type="common">Velvet bean</name>
    <name type="synonym">Dolichos pruriens</name>
    <dbReference type="NCBI Taxonomy" id="157652"/>
    <lineage>
        <taxon>Eukaryota</taxon>
        <taxon>Viridiplantae</taxon>
        <taxon>Streptophyta</taxon>
        <taxon>Embryophyta</taxon>
        <taxon>Tracheophyta</taxon>
        <taxon>Spermatophyta</taxon>
        <taxon>Magnoliopsida</taxon>
        <taxon>eudicotyledons</taxon>
        <taxon>Gunneridae</taxon>
        <taxon>Pentapetalae</taxon>
        <taxon>rosids</taxon>
        <taxon>fabids</taxon>
        <taxon>Fabales</taxon>
        <taxon>Fabaceae</taxon>
        <taxon>Papilionoideae</taxon>
        <taxon>50 kb inversion clade</taxon>
        <taxon>NPAAA clade</taxon>
        <taxon>indigoferoid/millettioid clade</taxon>
        <taxon>Phaseoleae</taxon>
        <taxon>Mucuna</taxon>
    </lineage>
</organism>
<sequence>MKKCYGALWKQNEEIQAIMSATLSSNAHNPTKSQITYMSPVNTNLMTWQPWHNPRIVALANPKIVT</sequence>
<dbReference type="AlphaFoldDB" id="A0A371I3A9"/>
<protein>
    <submittedName>
        <fullName evidence="1">Uncharacterized protein</fullName>
    </submittedName>
</protein>
<dbReference type="EMBL" id="QJKJ01001032">
    <property type="protein sequence ID" value="RDY09526.1"/>
    <property type="molecule type" value="Genomic_DNA"/>
</dbReference>
<feature type="non-terminal residue" evidence="1">
    <location>
        <position position="1"/>
    </location>
</feature>
<dbReference type="Proteomes" id="UP000257109">
    <property type="component" value="Unassembled WGS sequence"/>
</dbReference>
<keyword evidence="2" id="KW-1185">Reference proteome</keyword>
<comment type="caution">
    <text evidence="1">The sequence shown here is derived from an EMBL/GenBank/DDBJ whole genome shotgun (WGS) entry which is preliminary data.</text>
</comment>
<reference evidence="1" key="1">
    <citation type="submission" date="2018-05" db="EMBL/GenBank/DDBJ databases">
        <title>Draft genome of Mucuna pruriens seed.</title>
        <authorList>
            <person name="Nnadi N.E."/>
            <person name="Vos R."/>
            <person name="Hasami M.H."/>
            <person name="Devisetty U.K."/>
            <person name="Aguiy J.C."/>
        </authorList>
    </citation>
    <scope>NUCLEOTIDE SEQUENCE [LARGE SCALE GENOMIC DNA]</scope>
    <source>
        <strain evidence="1">JCA_2017</strain>
    </source>
</reference>
<name>A0A371I3A9_MUCPR</name>
<evidence type="ECO:0000313" key="1">
    <source>
        <dbReference type="EMBL" id="RDY09526.1"/>
    </source>
</evidence>